<evidence type="ECO:0008006" key="4">
    <source>
        <dbReference type="Google" id="ProtNLM"/>
    </source>
</evidence>
<dbReference type="AlphaFoldDB" id="A0A4Y5Z102"/>
<feature type="chain" id="PRO_5021431869" description="M1 family metallopeptidase" evidence="1">
    <location>
        <begin position="22"/>
        <end position="452"/>
    </location>
</feature>
<reference evidence="2 3" key="1">
    <citation type="submission" date="2019-06" db="EMBL/GenBank/DDBJ databases">
        <title>A complete genome sequence for Luteibacter pinisoli MAH-14.</title>
        <authorList>
            <person name="Baltrus D.A."/>
        </authorList>
    </citation>
    <scope>NUCLEOTIDE SEQUENCE [LARGE SCALE GENOMIC DNA]</scope>
    <source>
        <strain evidence="2 3">MAH-14</strain>
    </source>
</reference>
<dbReference type="Proteomes" id="UP000316093">
    <property type="component" value="Chromosome"/>
</dbReference>
<proteinExistence type="predicted"/>
<dbReference type="OrthoDB" id="5944795at2"/>
<keyword evidence="1" id="KW-0732">Signal</keyword>
<dbReference type="KEGG" id="lpy:FIV34_03580"/>
<evidence type="ECO:0000313" key="3">
    <source>
        <dbReference type="Proteomes" id="UP000316093"/>
    </source>
</evidence>
<feature type="signal peptide" evidence="1">
    <location>
        <begin position="1"/>
        <end position="21"/>
    </location>
</feature>
<dbReference type="EMBL" id="CP041046">
    <property type="protein sequence ID" value="QDE38345.1"/>
    <property type="molecule type" value="Genomic_DNA"/>
</dbReference>
<accession>A0A4Y5Z102</accession>
<protein>
    <recommendedName>
        <fullName evidence="4">M1 family metallopeptidase</fullName>
    </recommendedName>
</protein>
<keyword evidence="3" id="KW-1185">Reference proteome</keyword>
<gene>
    <name evidence="2" type="ORF">FIV34_03580</name>
</gene>
<name>A0A4Y5Z102_9GAMM</name>
<evidence type="ECO:0000256" key="1">
    <source>
        <dbReference type="SAM" id="SignalP"/>
    </source>
</evidence>
<organism evidence="2 3">
    <name type="scientific">Luteibacter pinisoli</name>
    <dbReference type="NCBI Taxonomy" id="2589080"/>
    <lineage>
        <taxon>Bacteria</taxon>
        <taxon>Pseudomonadati</taxon>
        <taxon>Pseudomonadota</taxon>
        <taxon>Gammaproteobacteria</taxon>
        <taxon>Lysobacterales</taxon>
        <taxon>Rhodanobacteraceae</taxon>
        <taxon>Luteibacter</taxon>
    </lineage>
</organism>
<evidence type="ECO:0000313" key="2">
    <source>
        <dbReference type="EMBL" id="QDE38345.1"/>
    </source>
</evidence>
<sequence length="452" mass="47953">MAHVPRKFVLATFLALPAARAAEPPVLHYTVTPVLAHGDLTAVAVELRTHVDASGALEVVMRGQPLHLSSSGRVDAGSDGKLTLRAAPNAEVTLSYERRGDATLDSWDVEPYMAAGWMQSPCSTLLAMPDDAVPRRVELDWKLPAHWRGFSTVPAERAVTRSDQGNSACFMGRDVVDVTRRLGNRGTLHAYTTDAKAASALIDLTARSLTVVANTSGPGNTAHADYPMYIAPTGLPGDNSAGWSSGHFMAVVMARDAILPRIVGPIISDYAGMLAPKPVDPATAWYTQGLRSYLVVSDLLSTGTVSRSDLASYLDNLSGQYGNSPFRRASNAQVVSDWDRARDIQSVPLQRGLLFGWLLDANLRQATGGKACMADVLRRMDPSPADPATALAAAVKAAGGGDIAPLVDRYVVRGELLQLPPGALGPCMAVSTQADMAGWEVQRVSDTCTASP</sequence>
<dbReference type="RefSeq" id="WP_139979753.1">
    <property type="nucleotide sequence ID" value="NZ_CP041046.1"/>
</dbReference>